<protein>
    <recommendedName>
        <fullName evidence="2">DUF8020 domain-containing protein</fullName>
    </recommendedName>
</protein>
<feature type="signal peptide" evidence="1">
    <location>
        <begin position="1"/>
        <end position="31"/>
    </location>
</feature>
<gene>
    <name evidence="3" type="ORF">NVS88_13380</name>
</gene>
<keyword evidence="1" id="KW-0732">Signal</keyword>
<dbReference type="EMBL" id="JANRHA010000008">
    <property type="protein sequence ID" value="MDG3015546.1"/>
    <property type="molecule type" value="Genomic_DNA"/>
</dbReference>
<name>A0A9X4RHX2_9ACTN</name>
<evidence type="ECO:0000259" key="2">
    <source>
        <dbReference type="Pfam" id="PF26059"/>
    </source>
</evidence>
<comment type="caution">
    <text evidence="3">The sequence shown here is derived from an EMBL/GenBank/DDBJ whole genome shotgun (WGS) entry which is preliminary data.</text>
</comment>
<proteinExistence type="predicted"/>
<dbReference type="Proteomes" id="UP001152755">
    <property type="component" value="Unassembled WGS sequence"/>
</dbReference>
<dbReference type="InterPro" id="IPR058333">
    <property type="entry name" value="DUF8020"/>
</dbReference>
<feature type="domain" description="DUF8020" evidence="2">
    <location>
        <begin position="39"/>
        <end position="107"/>
    </location>
</feature>
<dbReference type="Pfam" id="PF26059">
    <property type="entry name" value="DUF8020"/>
    <property type="match status" value="1"/>
</dbReference>
<evidence type="ECO:0000313" key="3">
    <source>
        <dbReference type="EMBL" id="MDG3015546.1"/>
    </source>
</evidence>
<dbReference type="RefSeq" id="WP_277829980.1">
    <property type="nucleotide sequence ID" value="NZ_JAAIVF010000001.1"/>
</dbReference>
<sequence length="201" mass="19333">MPVSFKHLGRSVTLAALTASAVAVGGATANAAPAPTAAPVSVSTDMAAHSVTATLADGSFAANKAARSIDVVDARGATVESIPLTVAGTAAPIVASISRDGRSLTVQATPASAPVGHLPAGNGLVKAAGTDTFNTLIGQWMWGVEHGGGVGAVVGGLLGCLFIGSLGCLPGAVPGAAIGGTVASPNSGQINGTFMNLINGR</sequence>
<feature type="chain" id="PRO_5040826746" description="DUF8020 domain-containing protein" evidence="1">
    <location>
        <begin position="32"/>
        <end position="201"/>
    </location>
</feature>
<evidence type="ECO:0000256" key="1">
    <source>
        <dbReference type="SAM" id="SignalP"/>
    </source>
</evidence>
<evidence type="ECO:0000313" key="4">
    <source>
        <dbReference type="Proteomes" id="UP001152755"/>
    </source>
</evidence>
<organism evidence="3 4">
    <name type="scientific">Speluncibacter jeojiensis</name>
    <dbReference type="NCBI Taxonomy" id="2710754"/>
    <lineage>
        <taxon>Bacteria</taxon>
        <taxon>Bacillati</taxon>
        <taxon>Actinomycetota</taxon>
        <taxon>Actinomycetes</taxon>
        <taxon>Mycobacteriales</taxon>
        <taxon>Speluncibacteraceae</taxon>
        <taxon>Speluncibacter</taxon>
    </lineage>
</organism>
<accession>A0A9X4RHX2</accession>
<dbReference type="AlphaFoldDB" id="A0A9X4RHX2"/>
<reference evidence="3" key="1">
    <citation type="submission" date="2022-08" db="EMBL/GenBank/DDBJ databases">
        <title>Genome analysis of Corynebacteriales strain.</title>
        <authorList>
            <person name="Lee S.D."/>
        </authorList>
    </citation>
    <scope>NUCLEOTIDE SEQUENCE</scope>
    <source>
        <strain evidence="3">D3-21</strain>
    </source>
</reference>
<keyword evidence="4" id="KW-1185">Reference proteome</keyword>